<dbReference type="EMBL" id="LM676420">
    <property type="protein sequence ID" value="CEP26727.1"/>
    <property type="molecule type" value="Genomic_DNA"/>
</dbReference>
<keyword evidence="1" id="KW-0479">Metal-binding</keyword>
<evidence type="ECO:0000256" key="2">
    <source>
        <dbReference type="SAM" id="MobiDB-lite"/>
    </source>
</evidence>
<feature type="compositionally biased region" description="Polar residues" evidence="2">
    <location>
        <begin position="1"/>
        <end position="11"/>
    </location>
</feature>
<dbReference type="RefSeq" id="WP_230953970.1">
    <property type="nucleotide sequence ID" value="NZ_CP010341.1"/>
</dbReference>
<feature type="binding site" evidence="1">
    <location>
        <position position="161"/>
    </location>
    <ligand>
        <name>Mn(2+)</name>
        <dbReference type="ChEBI" id="CHEBI:29035"/>
        <label>2</label>
    </ligand>
</feature>
<feature type="binding site" evidence="1">
    <location>
        <position position="189"/>
    </location>
    <ligand>
        <name>Mn(2+)</name>
        <dbReference type="ChEBI" id="CHEBI:29035"/>
        <label>2</label>
    </ligand>
</feature>
<keyword evidence="1" id="KW-0464">Manganese</keyword>
<dbReference type="InterPro" id="IPR011650">
    <property type="entry name" value="Peptidase_M20_dimer"/>
</dbReference>
<accession>A0A0B7P022</accession>
<dbReference type="Pfam" id="PF01546">
    <property type="entry name" value="Peptidase_M20"/>
    <property type="match status" value="1"/>
</dbReference>
<protein>
    <submittedName>
        <fullName evidence="4">Carboxypeptidase</fullName>
        <ecNumber evidence="4">3.4.17.-</ecNumber>
    </submittedName>
</protein>
<keyword evidence="4" id="KW-0645">Protease</keyword>
<dbReference type="InterPro" id="IPR002933">
    <property type="entry name" value="Peptidase_M20"/>
</dbReference>
<feature type="region of interest" description="Disordered" evidence="2">
    <location>
        <begin position="1"/>
        <end position="29"/>
    </location>
</feature>
<feature type="binding site" evidence="1">
    <location>
        <position position="125"/>
    </location>
    <ligand>
        <name>Mn(2+)</name>
        <dbReference type="ChEBI" id="CHEBI:29035"/>
        <label>2</label>
    </ligand>
</feature>
<feature type="binding site" evidence="1">
    <location>
        <position position="390"/>
    </location>
    <ligand>
        <name>Mn(2+)</name>
        <dbReference type="ChEBI" id="CHEBI:29035"/>
        <label>2</label>
    </ligand>
</feature>
<dbReference type="SUPFAM" id="SSF55031">
    <property type="entry name" value="Bacterial exopeptidase dimerisation domain"/>
    <property type="match status" value="1"/>
</dbReference>
<dbReference type="PANTHER" id="PTHR11014">
    <property type="entry name" value="PEPTIDASE M20 FAMILY MEMBER"/>
    <property type="match status" value="1"/>
</dbReference>
<dbReference type="Gene3D" id="3.40.630.10">
    <property type="entry name" value="Zn peptidases"/>
    <property type="match status" value="1"/>
</dbReference>
<reference evidence="4" key="1">
    <citation type="submission" date="2014-08" db="EMBL/GenBank/DDBJ databases">
        <authorList>
            <person name="Falentin Helene"/>
        </authorList>
    </citation>
    <scope>NUCLEOTIDE SEQUENCE</scope>
</reference>
<dbReference type="InterPro" id="IPR017439">
    <property type="entry name" value="Amidohydrolase"/>
</dbReference>
<dbReference type="Gene3D" id="3.30.70.360">
    <property type="match status" value="1"/>
</dbReference>
<organism evidence="4">
    <name type="scientific">Propionibacterium freudenreichii subsp. freudenreichii</name>
    <dbReference type="NCBI Taxonomy" id="66712"/>
    <lineage>
        <taxon>Bacteria</taxon>
        <taxon>Bacillati</taxon>
        <taxon>Actinomycetota</taxon>
        <taxon>Actinomycetes</taxon>
        <taxon>Propionibacteriales</taxon>
        <taxon>Propionibacteriaceae</taxon>
        <taxon>Propionibacterium</taxon>
    </lineage>
</organism>
<keyword evidence="4" id="KW-0121">Carboxypeptidase</keyword>
<dbReference type="AlphaFoldDB" id="A0A0B7P022"/>
<dbReference type="InterPro" id="IPR036264">
    <property type="entry name" value="Bact_exopeptidase_dim_dom"/>
</dbReference>
<dbReference type="Pfam" id="PF07687">
    <property type="entry name" value="M20_dimer"/>
    <property type="match status" value="1"/>
</dbReference>
<keyword evidence="4" id="KW-0378">Hydrolase</keyword>
<gene>
    <name evidence="4" type="primary">cpsA2</name>
    <name evidence="4" type="ORF">PFCIRM138_09505</name>
</gene>
<evidence type="ECO:0000313" key="4">
    <source>
        <dbReference type="EMBL" id="CEP26727.1"/>
    </source>
</evidence>
<dbReference type="SUPFAM" id="SSF53187">
    <property type="entry name" value="Zn-dependent exopeptidases"/>
    <property type="match status" value="1"/>
</dbReference>
<dbReference type="PANTHER" id="PTHR11014:SF63">
    <property type="entry name" value="METALLOPEPTIDASE, PUTATIVE (AFU_ORTHOLOGUE AFUA_6G09600)-RELATED"/>
    <property type="match status" value="1"/>
</dbReference>
<dbReference type="GO" id="GO:0046872">
    <property type="term" value="F:metal ion binding"/>
    <property type="evidence" value="ECO:0007669"/>
    <property type="project" value="UniProtKB-KW"/>
</dbReference>
<feature type="binding site" evidence="1">
    <location>
        <position position="127"/>
    </location>
    <ligand>
        <name>Mn(2+)</name>
        <dbReference type="ChEBI" id="CHEBI:29035"/>
        <label>2</label>
    </ligand>
</feature>
<feature type="domain" description="Peptidase M20 dimerisation" evidence="3">
    <location>
        <begin position="211"/>
        <end position="303"/>
    </location>
</feature>
<dbReference type="PIRSF" id="PIRSF005962">
    <property type="entry name" value="Pept_M20D_amidohydro"/>
    <property type="match status" value="1"/>
</dbReference>
<dbReference type="NCBIfam" id="TIGR01891">
    <property type="entry name" value="amidohydrolases"/>
    <property type="match status" value="1"/>
</dbReference>
<evidence type="ECO:0000256" key="1">
    <source>
        <dbReference type="PIRSR" id="PIRSR005962-1"/>
    </source>
</evidence>
<dbReference type="EC" id="3.4.17.-" evidence="4"/>
<dbReference type="CDD" id="cd03886">
    <property type="entry name" value="M20_Acy1"/>
    <property type="match status" value="1"/>
</dbReference>
<comment type="cofactor">
    <cofactor evidence="1">
        <name>Mn(2+)</name>
        <dbReference type="ChEBI" id="CHEBI:29035"/>
    </cofactor>
    <text evidence="1">The Mn(2+) ion enhances activity.</text>
</comment>
<sequence length="419" mass="44368">MSNATNASTPSHGKAAGRTAPDPTTPDFRAMGAELEAGLSGLRRELHQIPELEFDLTRTQARLLQALDGLPLEIHTREGSSSIIAVLRGGRPGPTVLLRGDMDALPVAEQTDEPFRSTNGRMHACGHDLHMSGMVGAAELLSRVRDDLAGSVLFMFQPAEEIAGGAAEMLSHGLLDAAGDQPVVAWGIHEMPYPLGTVHVRAGAQMASNCQLTATFTGLGGHGSAPHTAIDPVPAVLDLGQQLQNLVTREFSVFDPVVCTTTQLRAGEAINVIHDTAYLGATVRAVSPEATEHFARRGVEVARSVAATHRCTVDAEFKVNCPTTMNDPVAAQVVLDTATRLFGAERVVEMKHPVMASEDFSYVLEKVRGAFLFMGALYPGVDPATAPQLHSPLARYDDAVLGDQAALLAALAWSGALPE</sequence>
<proteinExistence type="predicted"/>
<evidence type="ECO:0000259" key="3">
    <source>
        <dbReference type="Pfam" id="PF07687"/>
    </source>
</evidence>
<dbReference type="GO" id="GO:0004180">
    <property type="term" value="F:carboxypeptidase activity"/>
    <property type="evidence" value="ECO:0007669"/>
    <property type="project" value="UniProtKB-KW"/>
</dbReference>
<name>A0A0B7P022_PROFF</name>